<organism evidence="1 2">
    <name type="scientific">Vanrija pseudolonga</name>
    <dbReference type="NCBI Taxonomy" id="143232"/>
    <lineage>
        <taxon>Eukaryota</taxon>
        <taxon>Fungi</taxon>
        <taxon>Dikarya</taxon>
        <taxon>Basidiomycota</taxon>
        <taxon>Agaricomycotina</taxon>
        <taxon>Tremellomycetes</taxon>
        <taxon>Trichosporonales</taxon>
        <taxon>Trichosporonaceae</taxon>
        <taxon>Vanrija</taxon>
    </lineage>
</organism>
<dbReference type="RefSeq" id="XP_062627491.1">
    <property type="nucleotide sequence ID" value="XM_062771507.1"/>
</dbReference>
<proteinExistence type="predicted"/>
<name>A0AAF0YCS6_9TREE</name>
<dbReference type="GeneID" id="87808212"/>
<dbReference type="EMBL" id="CP086716">
    <property type="protein sequence ID" value="WOO81459.1"/>
    <property type="molecule type" value="Genomic_DNA"/>
</dbReference>
<reference evidence="1" key="1">
    <citation type="submission" date="2023-10" db="EMBL/GenBank/DDBJ databases">
        <authorList>
            <person name="Noh H."/>
        </authorList>
    </citation>
    <scope>NUCLEOTIDE SEQUENCE</scope>
    <source>
        <strain evidence="1">DUCC4014</strain>
    </source>
</reference>
<sequence length="126" mass="12358">MSAPQAPAAALTPAAIASDLRALQALPPSVLAQLIDPSAQPAGANPPDAATQLKTYAGAAEPGVSASLGVARAYAAEMRAQAERLGALGAVGGEDDAVGARLGEIRGAADEVRAAVEDYAAAVEGR</sequence>
<evidence type="ECO:0000313" key="2">
    <source>
        <dbReference type="Proteomes" id="UP000827549"/>
    </source>
</evidence>
<keyword evidence="2" id="KW-1185">Reference proteome</keyword>
<protein>
    <submittedName>
        <fullName evidence="1">Uncharacterized protein</fullName>
    </submittedName>
</protein>
<gene>
    <name evidence="1" type="ORF">LOC62_03G004981</name>
</gene>
<evidence type="ECO:0000313" key="1">
    <source>
        <dbReference type="EMBL" id="WOO81459.1"/>
    </source>
</evidence>
<dbReference type="AlphaFoldDB" id="A0AAF0YCS6"/>
<accession>A0AAF0YCS6</accession>
<dbReference type="Proteomes" id="UP000827549">
    <property type="component" value="Chromosome 3"/>
</dbReference>